<dbReference type="InterPro" id="IPR011993">
    <property type="entry name" value="PH-like_dom_sf"/>
</dbReference>
<evidence type="ECO:0000313" key="5">
    <source>
        <dbReference type="EMBL" id="KAJ5066116.1"/>
    </source>
</evidence>
<dbReference type="Gene3D" id="1.10.506.10">
    <property type="entry name" value="GTPase Activation - p120gap, domain 1"/>
    <property type="match status" value="2"/>
</dbReference>
<reference evidence="5" key="1">
    <citation type="submission" date="2022-10" db="EMBL/GenBank/DDBJ databases">
        <title>Novel sulphate-reducing endosymbionts in the free-living metamonad Anaeramoeba.</title>
        <authorList>
            <person name="Jerlstrom-Hultqvist J."/>
            <person name="Cepicka I."/>
            <person name="Gallot-Lavallee L."/>
            <person name="Salas-Leiva D."/>
            <person name="Curtis B.A."/>
            <person name="Zahonova K."/>
            <person name="Pipaliya S."/>
            <person name="Dacks J."/>
            <person name="Roger A.J."/>
        </authorList>
    </citation>
    <scope>NUCLEOTIDE SEQUENCE</scope>
    <source>
        <strain evidence="5">BMAN</strain>
    </source>
</reference>
<evidence type="ECO:0000256" key="3">
    <source>
        <dbReference type="SAM" id="Coils"/>
    </source>
</evidence>
<accession>A0A9Q0R4N6</accession>
<feature type="coiled-coil region" evidence="3">
    <location>
        <begin position="858"/>
        <end position="885"/>
    </location>
</feature>
<dbReference type="InterPro" id="IPR036865">
    <property type="entry name" value="CRAL-TRIO_dom_sf"/>
</dbReference>
<dbReference type="SMART" id="SM00323">
    <property type="entry name" value="RasGAP"/>
    <property type="match status" value="1"/>
</dbReference>
<evidence type="ECO:0000259" key="4">
    <source>
        <dbReference type="PROSITE" id="PS50018"/>
    </source>
</evidence>
<keyword evidence="6" id="KW-1185">Reference proteome</keyword>
<dbReference type="PANTHER" id="PTHR10194:SF142">
    <property type="entry name" value="NEUROFIBROMIN"/>
    <property type="match status" value="1"/>
</dbReference>
<dbReference type="InterPro" id="IPR001251">
    <property type="entry name" value="CRAL-TRIO_dom"/>
</dbReference>
<dbReference type="EMBL" id="JAPDFW010000147">
    <property type="protein sequence ID" value="KAJ5066116.1"/>
    <property type="molecule type" value="Genomic_DNA"/>
</dbReference>
<dbReference type="PROSITE" id="PS50018">
    <property type="entry name" value="RAS_GTPASE_ACTIV_2"/>
    <property type="match status" value="1"/>
</dbReference>
<dbReference type="PANTHER" id="PTHR10194">
    <property type="entry name" value="RAS GTPASE-ACTIVATING PROTEINS"/>
    <property type="match status" value="1"/>
</dbReference>
<evidence type="ECO:0000256" key="1">
    <source>
        <dbReference type="ARBA" id="ARBA00022468"/>
    </source>
</evidence>
<protein>
    <submittedName>
        <fullName evidence="5">Inhibitory regulator protein ira1-related</fullName>
    </submittedName>
</protein>
<dbReference type="Gene3D" id="3.40.525.10">
    <property type="entry name" value="CRAL-TRIO lipid binding domain"/>
    <property type="match status" value="1"/>
</dbReference>
<keyword evidence="1" id="KW-0343">GTPase activation</keyword>
<dbReference type="InterPro" id="IPR008936">
    <property type="entry name" value="Rho_GTPase_activation_prot"/>
</dbReference>
<feature type="domain" description="Ras-GAP" evidence="4">
    <location>
        <begin position="1248"/>
        <end position="1444"/>
    </location>
</feature>
<dbReference type="Proteomes" id="UP001149090">
    <property type="component" value="Unassembled WGS sequence"/>
</dbReference>
<dbReference type="Gene3D" id="2.30.29.30">
    <property type="entry name" value="Pleckstrin-homology domain (PH domain)/Phosphotyrosine-binding domain (PTB)"/>
    <property type="match status" value="1"/>
</dbReference>
<proteinExistence type="predicted"/>
<dbReference type="Pfam" id="PF13716">
    <property type="entry name" value="CRAL_TRIO_2"/>
    <property type="match status" value="1"/>
</dbReference>
<dbReference type="Pfam" id="PF00616">
    <property type="entry name" value="RasGAP"/>
    <property type="match status" value="1"/>
</dbReference>
<gene>
    <name evidence="5" type="ORF">M0811_03449</name>
</gene>
<feature type="coiled-coil region" evidence="3">
    <location>
        <begin position="1569"/>
        <end position="1608"/>
    </location>
</feature>
<dbReference type="InterPro" id="IPR039360">
    <property type="entry name" value="Ras_GTPase"/>
</dbReference>
<organism evidence="5 6">
    <name type="scientific">Anaeramoeba ignava</name>
    <name type="common">Anaerobic marine amoeba</name>
    <dbReference type="NCBI Taxonomy" id="1746090"/>
    <lineage>
        <taxon>Eukaryota</taxon>
        <taxon>Metamonada</taxon>
        <taxon>Anaeramoebidae</taxon>
        <taxon>Anaeramoeba</taxon>
    </lineage>
</organism>
<dbReference type="InterPro" id="IPR001936">
    <property type="entry name" value="RasGAP_dom"/>
</dbReference>
<sequence length="2748" mass="319550">MEEEEEKKTLKILNSKLFSQLPSQKPDPPKEDDFDPQKFLIANCSLEIEIFITLSNTKLEEVLKSLFSLAKNLSENLNTQDNNLFIKQEQSLLIIIESMNMCLQSKFEMSNEEILNLKKKNIQIINDNYCANLLELMNKILFEKNHDKFHSMFEEYIGKLIKRLSHINYDVIFNKVLEFLKLLQLSQTEEIAINEIQLIKYLDYNKTRLGKLLQEISKYLSIFQKQHQKIVADSLRSAIWNWINSCPSEFSHLSTSQEKFDVNIDSLFESFKEWSSSLKKKGYIFWPIQTMLLIISPDILTQILHNESNILNSTKGQFIENLQKSFSSKESSSSVAAQCLLDIYKVATYISKSSKTPLLGLVLKIENILKKQLFTITKNVGNTKILSDTLVSSFRVNPRETLSGIFTFCLQKSTPHLFRLALAKALYTLALEESLPWNTSFIEAYSISPSIKRLFIKYFQELTLLQQKYSWDFTTLNPSNLKKRQRDQFETAEIKFQTLNEIAKIFSIDPQFVFIWEFSDQQQLRKNILQFFISLASCLNPNFSFEFRSNVSSALKKIHEIKYIEQCCYGNQIDAYYLLTSPIIDSITRMAINNKNIEPSQSKLLVSLFKEILEKRNEFLGFYLRQIKTFSSDTIILLNRVSSKLEITLLILSLNSESSVSSQALKCFNYICDEIENVGFINNFSREDDIEKSKNIICNKQIENNTVLVMYPFYRKLAQIPQSATGRLAQQKSIRQLLRKVTTATNSNKDAWINIYERWLLATKFIIEYTISFETNEEMKQILLKKLSKSSITLEDTYQNSDFEFNRCKSEWYNYTGFLCSLSSVALSIMIKDLPFDTTNLSNFDFIFDNLKSPQIMQKSKQSIKKDLQEKKENANKKNQSLLSENLLIDEFISQLLSLAVCNNIYLRETTVLLLTSLPSLVYSNLFEQIKQIIKKNFKDDGRIETNEESTIFYDQTISIIKNILDQPQIVIDLSIFDFEELIISIIQYLSQLSPEQNTIRMKIKFCHLLTLIIRKREYLLFKDEDNFRNGLLEGIANWISDVQRGFSISSEKMKSKMKANSKEDLDSEKLVKVEFNPGIITNRMWNDHDLAVMMAIDSITNGLIIKKAFNIKTGPILQTEDDLEKRSKLFGSYFKFFTSILQRIQQESDQNKTNKKISQHVINIISNLLNSNVNIGLKHALPLGYFSDTEIRASFLDVFTNILKQGTEFNFVVETNESKYRSLIRMLLDNDLHLLRTIFVAIPSLENNDLFILSILRIIEVNGASIDLLHWIFEKELNILENEKTSFFQTNNFQVNVLKIYSQIIGTEYLQRVMYDSIKNLWQEIIVNQRETEIDVRYVKETKDIDKNLKNLEIFTQEFLDRIIESIYHIPIQFFIMTFLLKKLIKHDSNLKTSECISKIFFNNFICPALISPEKYDIFTFRIPSEVRRGLVLISKTINKLSSNEKFGIEEDYMIPMNKFISQNRKNIEGFLEQLFEIPFIEGDAKSSQEITKKLKEFFEDPKTTIKIKDILQELNLVPEGISPKTINNDFHTIHKELMNNYQILETHFEKNQDQKQLFDFGKFLTLIQNLEESIDILSIEKKSDQKKQSENENENVSISLESWQIQVEEPEIRDQRNHDFMASMSIIGETKEFEPIFYTHEYSKAKEKVFYLIPRRIVQIDISVLIYHILHLVSKHSEEDFIIIIDCTLFSNQNEINRSWINRFTGLVPSYWDNHLKKIIFISPSSDFRKFTMKILPYFRASVLKLIHIVDKPTQIYEYIDEKNHLIPEGTMETEKTIKEKFTDIYQTFRDQRKNVIFEISPRLLHIIYIKESLFDRLENIVDIFHITQVINIEQSQDNEEQFSVKIHTKNSQKLLIFHSPNSKKIVETIKNMKQQYNKFRGIVHDSKSYRDTFTEVYPSDVPGSLLNIALINLGSDSETLRKSAYNLVTALCRSLNFSIKSQLLETEGLCIPKSHTSLVVNLSKQLALTEKHLTLEFLGECLKHFESTTIHGKHLCVEYMAPWLPNLKEYTYHQSPKTIHSTKYLKNQEMEKRNESNLSTLKMGNNYESKILLKKKHEEYKEATRIITELIKMTIYQRELYPAILVHTWKVVAGVHDLLGTILLVFIKQSLKYGVDTTESELISQLVVTLASLDPRYISMKLCDRILRRISSASQFKSEDKRIENYPKWDEILVLTRFLHYLSFENILTLEYTLPSILHICVLMSPTHSLFMRSALLSLVINSIHSLVTKMPPPDEKNQTNLQALLAEVTETRFRVLFMGSGSIIKSDNLLKNISTRILRGSFMNLKTKTIPKVVEKISLEKSNSQDSITPDSPTNQPSMKDINIMKSIEKSKSPRFRLERIPVKSTESVSRLFLEIIKCYQQTDLGKRWQKQWLDLTRKSAFTPSIIQSRSMATFGLLSERPIPPKLVGQIFIFMKPLIIKEKMVESEVDLCISLILCLTHLYPLLDKDSPLKISLFWVAISLIQLRDSNFFQAGIEMIDVILRDLEKLGKFESNSIENVFMSFRKQNKDADRLLSKMEKIIGINFQIGFSFALSSILLPARKMPFVKSSVISLFRTIVDISCKTESTGFRSSYITALASSLPTKEIAEFKSHLGNYFDWEGEIDQLLFNQIIQHDPISSTLLVYLIASILAESDYDSDQLFLLEILSPAVELFPDSFSAFYDLLTSKLFHIISYTQSKSVQNLALKLTHYLISRDLKKKKNINNSVLLYFSGLHGCVSFAELDSNKKQLLIRLVCHLMDKSLL</sequence>
<dbReference type="SUPFAM" id="SSF48350">
    <property type="entry name" value="GTPase activation domain, GAP"/>
    <property type="match status" value="1"/>
</dbReference>
<keyword evidence="2" id="KW-0597">Phosphoprotein</keyword>
<evidence type="ECO:0000313" key="6">
    <source>
        <dbReference type="Proteomes" id="UP001149090"/>
    </source>
</evidence>
<dbReference type="GO" id="GO:0005096">
    <property type="term" value="F:GTPase activator activity"/>
    <property type="evidence" value="ECO:0007669"/>
    <property type="project" value="UniProtKB-KW"/>
</dbReference>
<name>A0A9Q0R4N6_ANAIG</name>
<comment type="caution">
    <text evidence="5">The sequence shown here is derived from an EMBL/GenBank/DDBJ whole genome shotgun (WGS) entry which is preliminary data.</text>
</comment>
<dbReference type="OrthoDB" id="28245at2759"/>
<evidence type="ECO:0000256" key="2">
    <source>
        <dbReference type="ARBA" id="ARBA00022553"/>
    </source>
</evidence>
<keyword evidence="3" id="KW-0175">Coiled coil</keyword>